<gene>
    <name evidence="2" type="primary">PE55</name>
</gene>
<reference evidence="2" key="1">
    <citation type="journal article" date="2014" name="BMC Genomics">
        <title>Characterizing the developmental transcriptome of the oriental fruit fly, Bactrocera dorsalis (Diptera: Tephritidae) through comparative genomic analysis with Drosophila melanogaster utilizing modENCODE datasets.</title>
        <authorList>
            <person name="Geib S.M."/>
            <person name="Calla B."/>
            <person name="Hall B."/>
            <person name="Hou S."/>
            <person name="Manoukis N.C."/>
        </authorList>
    </citation>
    <scope>NUCLEOTIDE SEQUENCE</scope>
    <source>
        <strain evidence="2">Punador</strain>
    </source>
</reference>
<dbReference type="AlphaFoldDB" id="A0A034WT23"/>
<proteinExistence type="predicted"/>
<sequence length="277" mass="30395">GFVRNETAEPQLTHHTEPEMRGYSLIVTTLCLAAVAQGFVDYELKCTKDEMGIRWPSYYSSSDYYVCNRVGGKQITMTCGQGEVFTFVLQSCTAPGRYIPAPPINILPTSSPVQVQEQTAHVFSLPKPLYPTDDQPPIIAAPQQPPVITAENPKPFNFEPPHGDHSDASEIPSETQEESVKPSLPNKLKPSNQQLNAVTVPLPPTPEPTPPVVKKPVKPQAQVPVKKQPSAPTKKQTTTDNKKKPVKPSEKQAPTKTEAKSQKKPPTPKKPPTQPKE</sequence>
<name>A0A034WT23_BACDO</name>
<protein>
    <submittedName>
        <fullName evidence="2">Peritrophin-55</fullName>
    </submittedName>
</protein>
<organism evidence="2">
    <name type="scientific">Bactrocera dorsalis</name>
    <name type="common">Oriental fruit fly</name>
    <name type="synonym">Dacus dorsalis</name>
    <dbReference type="NCBI Taxonomy" id="27457"/>
    <lineage>
        <taxon>Eukaryota</taxon>
        <taxon>Metazoa</taxon>
        <taxon>Ecdysozoa</taxon>
        <taxon>Arthropoda</taxon>
        <taxon>Hexapoda</taxon>
        <taxon>Insecta</taxon>
        <taxon>Pterygota</taxon>
        <taxon>Neoptera</taxon>
        <taxon>Endopterygota</taxon>
        <taxon>Diptera</taxon>
        <taxon>Brachycera</taxon>
        <taxon>Muscomorpha</taxon>
        <taxon>Tephritoidea</taxon>
        <taxon>Tephritidae</taxon>
        <taxon>Bactrocera</taxon>
        <taxon>Bactrocera</taxon>
    </lineage>
</organism>
<feature type="compositionally biased region" description="Low complexity" evidence="1">
    <location>
        <begin position="214"/>
        <end position="239"/>
    </location>
</feature>
<dbReference type="EMBL" id="GAKP01001163">
    <property type="protein sequence ID" value="JAC57789.1"/>
    <property type="molecule type" value="Transcribed_RNA"/>
</dbReference>
<dbReference type="OrthoDB" id="8031570at2759"/>
<evidence type="ECO:0000313" key="2">
    <source>
        <dbReference type="EMBL" id="JAC57789.1"/>
    </source>
</evidence>
<feature type="compositionally biased region" description="Pro residues" evidence="1">
    <location>
        <begin position="201"/>
        <end position="213"/>
    </location>
</feature>
<dbReference type="InterPro" id="IPR036508">
    <property type="entry name" value="Chitin-bd_dom_sf"/>
</dbReference>
<feature type="region of interest" description="Disordered" evidence="1">
    <location>
        <begin position="146"/>
        <end position="277"/>
    </location>
</feature>
<feature type="compositionally biased region" description="Basic and acidic residues" evidence="1">
    <location>
        <begin position="240"/>
        <end position="250"/>
    </location>
</feature>
<dbReference type="PRINTS" id="PR01217">
    <property type="entry name" value="PRICHEXTENSN"/>
</dbReference>
<feature type="compositionally biased region" description="Pro residues" evidence="1">
    <location>
        <begin position="268"/>
        <end position="277"/>
    </location>
</feature>
<feature type="non-terminal residue" evidence="2">
    <location>
        <position position="1"/>
    </location>
</feature>
<evidence type="ECO:0000256" key="1">
    <source>
        <dbReference type="SAM" id="MobiDB-lite"/>
    </source>
</evidence>
<dbReference type="GO" id="GO:0008061">
    <property type="term" value="F:chitin binding"/>
    <property type="evidence" value="ECO:0007669"/>
    <property type="project" value="InterPro"/>
</dbReference>
<accession>A0A034WT23</accession>
<dbReference type="SUPFAM" id="SSF57625">
    <property type="entry name" value="Invertebrate chitin-binding proteins"/>
    <property type="match status" value="1"/>
</dbReference>